<gene>
    <name evidence="1" type="ORF">PoB_006153600</name>
</gene>
<name>A0AAV4CT35_9GAST</name>
<keyword evidence="1" id="KW-0548">Nucleotidyltransferase</keyword>
<organism evidence="1 2">
    <name type="scientific">Plakobranchus ocellatus</name>
    <dbReference type="NCBI Taxonomy" id="259542"/>
    <lineage>
        <taxon>Eukaryota</taxon>
        <taxon>Metazoa</taxon>
        <taxon>Spiralia</taxon>
        <taxon>Lophotrochozoa</taxon>
        <taxon>Mollusca</taxon>
        <taxon>Gastropoda</taxon>
        <taxon>Heterobranchia</taxon>
        <taxon>Euthyneura</taxon>
        <taxon>Panpulmonata</taxon>
        <taxon>Sacoglossa</taxon>
        <taxon>Placobranchoidea</taxon>
        <taxon>Plakobranchidae</taxon>
        <taxon>Plakobranchus</taxon>
    </lineage>
</organism>
<protein>
    <submittedName>
        <fullName evidence="1">Reverse transcriptase</fullName>
    </submittedName>
</protein>
<keyword evidence="1" id="KW-0695">RNA-directed DNA polymerase</keyword>
<sequence>MEVILRAAEGSASPADLGGVCYMPPVKAFIDDTTILCSKENKTRRMLDRLDALMNWSRMSFQAEEVPKTVHKDRLIGVAMYCRKAKLRLPLKSIVEEYTCGKARLMTMFEDSEEDPAVTSIQPQLRSFRKWKVHEADNQAKRA</sequence>
<dbReference type="GO" id="GO:0003964">
    <property type="term" value="F:RNA-directed DNA polymerase activity"/>
    <property type="evidence" value="ECO:0007669"/>
    <property type="project" value="UniProtKB-KW"/>
</dbReference>
<proteinExistence type="predicted"/>
<dbReference type="Proteomes" id="UP000735302">
    <property type="component" value="Unassembled WGS sequence"/>
</dbReference>
<evidence type="ECO:0000313" key="2">
    <source>
        <dbReference type="Proteomes" id="UP000735302"/>
    </source>
</evidence>
<dbReference type="AlphaFoldDB" id="A0AAV4CT35"/>
<accession>A0AAV4CT35</accession>
<evidence type="ECO:0000313" key="1">
    <source>
        <dbReference type="EMBL" id="GFO35031.1"/>
    </source>
</evidence>
<keyword evidence="2" id="KW-1185">Reference proteome</keyword>
<keyword evidence="1" id="KW-0808">Transferase</keyword>
<reference evidence="1 2" key="1">
    <citation type="journal article" date="2021" name="Elife">
        <title>Chloroplast acquisition without the gene transfer in kleptoplastic sea slugs, Plakobranchus ocellatus.</title>
        <authorList>
            <person name="Maeda T."/>
            <person name="Takahashi S."/>
            <person name="Yoshida T."/>
            <person name="Shimamura S."/>
            <person name="Takaki Y."/>
            <person name="Nagai Y."/>
            <person name="Toyoda A."/>
            <person name="Suzuki Y."/>
            <person name="Arimoto A."/>
            <person name="Ishii H."/>
            <person name="Satoh N."/>
            <person name="Nishiyama T."/>
            <person name="Hasebe M."/>
            <person name="Maruyama T."/>
            <person name="Minagawa J."/>
            <person name="Obokata J."/>
            <person name="Shigenobu S."/>
        </authorList>
    </citation>
    <scope>NUCLEOTIDE SEQUENCE [LARGE SCALE GENOMIC DNA]</scope>
</reference>
<dbReference type="EMBL" id="BLXT01006951">
    <property type="protein sequence ID" value="GFO35031.1"/>
    <property type="molecule type" value="Genomic_DNA"/>
</dbReference>
<comment type="caution">
    <text evidence="1">The sequence shown here is derived from an EMBL/GenBank/DDBJ whole genome shotgun (WGS) entry which is preliminary data.</text>
</comment>